<dbReference type="STRING" id="13706.A0A1X2HCD6"/>
<keyword evidence="4" id="KW-1185">Reference proteome</keyword>
<reference evidence="3 4" key="1">
    <citation type="submission" date="2016-07" db="EMBL/GenBank/DDBJ databases">
        <title>Pervasive Adenine N6-methylation of Active Genes in Fungi.</title>
        <authorList>
            <consortium name="DOE Joint Genome Institute"/>
            <person name="Mondo S.J."/>
            <person name="Dannebaum R.O."/>
            <person name="Kuo R.C."/>
            <person name="Labutti K."/>
            <person name="Haridas S."/>
            <person name="Kuo A."/>
            <person name="Salamov A."/>
            <person name="Ahrendt S.R."/>
            <person name="Lipzen A."/>
            <person name="Sullivan W."/>
            <person name="Andreopoulos W.B."/>
            <person name="Clum A."/>
            <person name="Lindquist E."/>
            <person name="Daum C."/>
            <person name="Ramamoorthy G.K."/>
            <person name="Gryganskyi A."/>
            <person name="Culley D."/>
            <person name="Magnuson J.K."/>
            <person name="James T.Y."/>
            <person name="O'Malley M.A."/>
            <person name="Stajich J.E."/>
            <person name="Spatafora J.W."/>
            <person name="Visel A."/>
            <person name="Grigoriev I.V."/>
        </authorList>
    </citation>
    <scope>NUCLEOTIDE SEQUENCE [LARGE SCALE GENOMIC DNA]</scope>
    <source>
        <strain evidence="3 4">NRRL 2496</strain>
    </source>
</reference>
<comment type="caution">
    <text evidence="3">The sequence shown here is derived from an EMBL/GenBank/DDBJ whole genome shotgun (WGS) entry which is preliminary data.</text>
</comment>
<accession>A0A1X2HCD6</accession>
<dbReference type="SUPFAM" id="SSF50729">
    <property type="entry name" value="PH domain-like"/>
    <property type="match status" value="1"/>
</dbReference>
<protein>
    <recommendedName>
        <fullName evidence="2">PH domain-containing protein</fullName>
    </recommendedName>
</protein>
<dbReference type="InterPro" id="IPR011993">
    <property type="entry name" value="PH-like_dom_sf"/>
</dbReference>
<gene>
    <name evidence="3" type="ORF">BCR43DRAFT_491751</name>
</gene>
<dbReference type="Gene3D" id="2.30.29.30">
    <property type="entry name" value="Pleckstrin-homology domain (PH domain)/Phosphotyrosine-binding domain (PTB)"/>
    <property type="match status" value="1"/>
</dbReference>
<evidence type="ECO:0000313" key="4">
    <source>
        <dbReference type="Proteomes" id="UP000242180"/>
    </source>
</evidence>
<dbReference type="InParanoid" id="A0A1X2HCD6"/>
<dbReference type="InterPro" id="IPR001849">
    <property type="entry name" value="PH_domain"/>
</dbReference>
<dbReference type="OMA" id="LEAYSWF"/>
<evidence type="ECO:0000259" key="2">
    <source>
        <dbReference type="PROSITE" id="PS50003"/>
    </source>
</evidence>
<dbReference type="CDD" id="cd00821">
    <property type="entry name" value="PH"/>
    <property type="match status" value="1"/>
</dbReference>
<dbReference type="EMBL" id="MCGN01000005">
    <property type="protein sequence ID" value="ORY96465.1"/>
    <property type="molecule type" value="Genomic_DNA"/>
</dbReference>
<feature type="compositionally biased region" description="Low complexity" evidence="1">
    <location>
        <begin position="45"/>
        <end position="59"/>
    </location>
</feature>
<organism evidence="3 4">
    <name type="scientific">Syncephalastrum racemosum</name>
    <name type="common">Filamentous fungus</name>
    <dbReference type="NCBI Taxonomy" id="13706"/>
    <lineage>
        <taxon>Eukaryota</taxon>
        <taxon>Fungi</taxon>
        <taxon>Fungi incertae sedis</taxon>
        <taxon>Mucoromycota</taxon>
        <taxon>Mucoromycotina</taxon>
        <taxon>Mucoromycetes</taxon>
        <taxon>Mucorales</taxon>
        <taxon>Syncephalastraceae</taxon>
        <taxon>Syncephalastrum</taxon>
    </lineage>
</organism>
<dbReference type="OrthoDB" id="185175at2759"/>
<feature type="compositionally biased region" description="Polar residues" evidence="1">
    <location>
        <begin position="29"/>
        <end position="44"/>
    </location>
</feature>
<dbReference type="Pfam" id="PF00169">
    <property type="entry name" value="PH"/>
    <property type="match status" value="1"/>
</dbReference>
<feature type="region of interest" description="Disordered" evidence="1">
    <location>
        <begin position="1"/>
        <end position="59"/>
    </location>
</feature>
<dbReference type="PROSITE" id="PS50003">
    <property type="entry name" value="PH_DOMAIN"/>
    <property type="match status" value="1"/>
</dbReference>
<evidence type="ECO:0000313" key="3">
    <source>
        <dbReference type="EMBL" id="ORY96465.1"/>
    </source>
</evidence>
<dbReference type="Proteomes" id="UP000242180">
    <property type="component" value="Unassembled WGS sequence"/>
</dbReference>
<evidence type="ECO:0000256" key="1">
    <source>
        <dbReference type="SAM" id="MobiDB-lite"/>
    </source>
</evidence>
<sequence>MAGKQGEDSSPRSSSSSFERRVRRPILNLSHTPGSIVTNNNKHQTTTPTTTLSSSSSGSFPLTPANAHVDLDDPQVYRPLSFEHHAGVLWPLATIQGYMTKHMPQAFSFTKTRKRRYVLLLDRMMYTFKNDVPKSDFREFFELTKTTNVVVTDQFPGVPYLLEIHRQEDGRTWYLQLDDVDTMKAWLDRLKKTVQWLRSDLPGVVNLDQLVSDPSDPSAFTKRPHIRPPTALPPQLPPPTMSLPPPPPEYLH</sequence>
<feature type="compositionally biased region" description="Pro residues" evidence="1">
    <location>
        <begin position="230"/>
        <end position="252"/>
    </location>
</feature>
<feature type="region of interest" description="Disordered" evidence="1">
    <location>
        <begin position="215"/>
        <end position="252"/>
    </location>
</feature>
<feature type="compositionally biased region" description="Basic and acidic residues" evidence="1">
    <location>
        <begin position="1"/>
        <end position="10"/>
    </location>
</feature>
<dbReference type="AlphaFoldDB" id="A0A1X2HCD6"/>
<name>A0A1X2HCD6_SYNRA</name>
<dbReference type="SMART" id="SM00233">
    <property type="entry name" value="PH"/>
    <property type="match status" value="1"/>
</dbReference>
<proteinExistence type="predicted"/>
<feature type="domain" description="PH" evidence="2">
    <location>
        <begin position="92"/>
        <end position="195"/>
    </location>
</feature>